<reference evidence="1" key="1">
    <citation type="submission" date="2022-10" db="EMBL/GenBank/DDBJ databases">
        <title>Description of microaerobic benzene degrading bacteria.</title>
        <authorList>
            <person name="Bedics A."/>
            <person name="Tancsics A."/>
            <person name="Banerjee S."/>
        </authorList>
    </citation>
    <scope>NUCLEOTIDE SEQUENCE</scope>
    <source>
        <strain evidence="1">D2M1</strain>
    </source>
</reference>
<evidence type="ECO:0000313" key="2">
    <source>
        <dbReference type="Proteomes" id="UP001148932"/>
    </source>
</evidence>
<evidence type="ECO:0008006" key="3">
    <source>
        <dbReference type="Google" id="ProtNLM"/>
    </source>
</evidence>
<proteinExistence type="predicted"/>
<organism evidence="1 2">
    <name type="scientific">Acidovorax benzenivorans</name>
    <dbReference type="NCBI Taxonomy" id="2987520"/>
    <lineage>
        <taxon>Bacteria</taxon>
        <taxon>Pseudomonadati</taxon>
        <taxon>Pseudomonadota</taxon>
        <taxon>Betaproteobacteria</taxon>
        <taxon>Burkholderiales</taxon>
        <taxon>Comamonadaceae</taxon>
        <taxon>Acidovorax</taxon>
    </lineage>
</organism>
<gene>
    <name evidence="1" type="ORF">OIN59_21345</name>
</gene>
<protein>
    <recommendedName>
        <fullName evidence="3">Ogr/Delta-like zinc finger</fullName>
    </recommendedName>
</protein>
<evidence type="ECO:0000313" key="1">
    <source>
        <dbReference type="EMBL" id="MDD2179992.1"/>
    </source>
</evidence>
<dbReference type="Proteomes" id="UP001148932">
    <property type="component" value="Unassembled WGS sequence"/>
</dbReference>
<keyword evidence="2" id="KW-1185">Reference proteome</keyword>
<dbReference type="EMBL" id="JAPCKI010000017">
    <property type="protein sequence ID" value="MDD2179992.1"/>
    <property type="molecule type" value="Genomic_DNA"/>
</dbReference>
<name>A0ABT5S3V1_9BURK</name>
<comment type="caution">
    <text evidence="1">The sequence shown here is derived from an EMBL/GenBank/DDBJ whole genome shotgun (WGS) entry which is preliminary data.</text>
</comment>
<dbReference type="RefSeq" id="WP_274113642.1">
    <property type="nucleotide sequence ID" value="NZ_JAPCKI010000017.1"/>
</dbReference>
<sequence length="67" mass="7111">MPTNPPATVNRCGYCGASSYHRVVARDEAGAMRYTSTLQCTGCGREFTDLQDWRQGGQAAQSAAAAP</sequence>
<accession>A0ABT5S3V1</accession>